<feature type="transmembrane region" description="Helical" evidence="6">
    <location>
        <begin position="136"/>
        <end position="154"/>
    </location>
</feature>
<feature type="domain" description="EamA" evidence="7">
    <location>
        <begin position="10"/>
        <end position="148"/>
    </location>
</feature>
<keyword evidence="9" id="KW-1185">Reference proteome</keyword>
<comment type="caution">
    <text evidence="8">The sequence shown here is derived from an EMBL/GenBank/DDBJ whole genome shotgun (WGS) entry which is preliminary data.</text>
</comment>
<dbReference type="Pfam" id="PF00892">
    <property type="entry name" value="EamA"/>
    <property type="match status" value="2"/>
</dbReference>
<dbReference type="SUPFAM" id="SSF103481">
    <property type="entry name" value="Multidrug resistance efflux transporter EmrE"/>
    <property type="match status" value="2"/>
</dbReference>
<sequence length="366" mass="40199">MGEFDYYKPALAMIGLQFIYAGFALFTRVALVQGMSPRVFVVYRQVIATLIMAPISCFRRRRTSGRISLGIRSFSLIFVTSLIGVTANQNAYFEGLYLASSTAASAMVNLIPAITFVMAAILGMEKVNIRSFRSSAKIIGTIVCVGGAISMALLKGPKLLNMELLPSKSFFGAGGDNWLLGCLSLFGSSCFWSFWVIMQVPVTACVPDHIYSSTWMLFFAMIQSAMFALLIENGPEAWYLHSVEEFGCCLYAGIGSAVTFFVQTWCISQRGPLFSAMFNPLCTVITTIIASVFLHEELYTGSLLGAFAVIIGLYVVLWGKAEDLKEIKQEAVPKLQHDQEKMGQLLINESSEGKNSKVDLEEPLLS</sequence>
<name>A0A8J4QNG4_9ROSI</name>
<evidence type="ECO:0000256" key="6">
    <source>
        <dbReference type="RuleBase" id="RU363077"/>
    </source>
</evidence>
<organism evidence="8 9">
    <name type="scientific">Castanea mollissima</name>
    <name type="common">Chinese chestnut</name>
    <dbReference type="NCBI Taxonomy" id="60419"/>
    <lineage>
        <taxon>Eukaryota</taxon>
        <taxon>Viridiplantae</taxon>
        <taxon>Streptophyta</taxon>
        <taxon>Embryophyta</taxon>
        <taxon>Tracheophyta</taxon>
        <taxon>Spermatophyta</taxon>
        <taxon>Magnoliopsida</taxon>
        <taxon>eudicotyledons</taxon>
        <taxon>Gunneridae</taxon>
        <taxon>Pentapetalae</taxon>
        <taxon>rosids</taxon>
        <taxon>fabids</taxon>
        <taxon>Fagales</taxon>
        <taxon>Fagaceae</taxon>
        <taxon>Castanea</taxon>
    </lineage>
</organism>
<feature type="transmembrane region" description="Helical" evidence="6">
    <location>
        <begin position="299"/>
        <end position="319"/>
    </location>
</feature>
<gene>
    <name evidence="8" type="ORF">CMV_021742</name>
</gene>
<dbReference type="InterPro" id="IPR037185">
    <property type="entry name" value="EmrE-like"/>
</dbReference>
<reference evidence="8" key="1">
    <citation type="submission" date="2020-03" db="EMBL/GenBank/DDBJ databases">
        <title>Castanea mollissima Vanexum genome sequencing.</title>
        <authorList>
            <person name="Staton M."/>
        </authorList>
    </citation>
    <scope>NUCLEOTIDE SEQUENCE</scope>
    <source>
        <tissue evidence="8">Leaf</tissue>
    </source>
</reference>
<evidence type="ECO:0000256" key="4">
    <source>
        <dbReference type="ARBA" id="ARBA00022989"/>
    </source>
</evidence>
<keyword evidence="5 6" id="KW-0472">Membrane</keyword>
<dbReference type="InterPro" id="IPR030184">
    <property type="entry name" value="WAT1-related"/>
</dbReference>
<keyword evidence="4 6" id="KW-1133">Transmembrane helix</keyword>
<feature type="transmembrane region" description="Helical" evidence="6">
    <location>
        <begin position="107"/>
        <end position="124"/>
    </location>
</feature>
<evidence type="ECO:0000256" key="1">
    <source>
        <dbReference type="ARBA" id="ARBA00004141"/>
    </source>
</evidence>
<feature type="transmembrane region" description="Helical" evidence="6">
    <location>
        <begin position="69"/>
        <end position="87"/>
    </location>
</feature>
<dbReference type="Proteomes" id="UP000737018">
    <property type="component" value="Unassembled WGS sequence"/>
</dbReference>
<protein>
    <recommendedName>
        <fullName evidence="6">WAT1-related protein</fullName>
    </recommendedName>
</protein>
<feature type="transmembrane region" description="Helical" evidence="6">
    <location>
        <begin position="12"/>
        <end position="31"/>
    </location>
</feature>
<dbReference type="PANTHER" id="PTHR31218">
    <property type="entry name" value="WAT1-RELATED PROTEIN"/>
    <property type="match status" value="1"/>
</dbReference>
<feature type="transmembrane region" description="Helical" evidence="6">
    <location>
        <begin position="210"/>
        <end position="231"/>
    </location>
</feature>
<feature type="transmembrane region" description="Helical" evidence="6">
    <location>
        <begin position="178"/>
        <end position="198"/>
    </location>
</feature>
<accession>A0A8J4QNG4</accession>
<comment type="similarity">
    <text evidence="2 6">Belongs to the drug/metabolite transporter (DMT) superfamily. Plant drug/metabolite exporter (P-DME) (TC 2.A.7.4) family.</text>
</comment>
<dbReference type="InterPro" id="IPR000620">
    <property type="entry name" value="EamA_dom"/>
</dbReference>
<evidence type="ECO:0000256" key="3">
    <source>
        <dbReference type="ARBA" id="ARBA00022692"/>
    </source>
</evidence>
<comment type="subcellular location">
    <subcellularLocation>
        <location evidence="1 6">Membrane</location>
        <topology evidence="1 6">Multi-pass membrane protein</topology>
    </subcellularLocation>
</comment>
<feature type="transmembrane region" description="Helical" evidence="6">
    <location>
        <begin position="237"/>
        <end position="261"/>
    </location>
</feature>
<feature type="domain" description="EamA" evidence="7">
    <location>
        <begin position="180"/>
        <end position="317"/>
    </location>
</feature>
<dbReference type="EMBL" id="JRKL02004374">
    <property type="protein sequence ID" value="KAF3952730.1"/>
    <property type="molecule type" value="Genomic_DNA"/>
</dbReference>
<evidence type="ECO:0000256" key="5">
    <source>
        <dbReference type="ARBA" id="ARBA00023136"/>
    </source>
</evidence>
<evidence type="ECO:0000313" key="9">
    <source>
        <dbReference type="Proteomes" id="UP000737018"/>
    </source>
</evidence>
<dbReference type="OrthoDB" id="1728340at2759"/>
<dbReference type="AlphaFoldDB" id="A0A8J4QNG4"/>
<evidence type="ECO:0000313" key="8">
    <source>
        <dbReference type="EMBL" id="KAF3952730.1"/>
    </source>
</evidence>
<dbReference type="GO" id="GO:0022857">
    <property type="term" value="F:transmembrane transporter activity"/>
    <property type="evidence" value="ECO:0007669"/>
    <property type="project" value="InterPro"/>
</dbReference>
<keyword evidence="3 6" id="KW-0812">Transmembrane</keyword>
<evidence type="ECO:0000259" key="7">
    <source>
        <dbReference type="Pfam" id="PF00892"/>
    </source>
</evidence>
<feature type="transmembrane region" description="Helical" evidence="6">
    <location>
        <begin position="273"/>
        <end position="293"/>
    </location>
</feature>
<proteinExistence type="inferred from homology"/>
<dbReference type="GO" id="GO:0016020">
    <property type="term" value="C:membrane"/>
    <property type="evidence" value="ECO:0007669"/>
    <property type="project" value="UniProtKB-SubCell"/>
</dbReference>
<evidence type="ECO:0000256" key="2">
    <source>
        <dbReference type="ARBA" id="ARBA00007635"/>
    </source>
</evidence>